<organism evidence="2 3">
    <name type="scientific">Eumeta variegata</name>
    <name type="common">Bagworm moth</name>
    <name type="synonym">Eumeta japonica</name>
    <dbReference type="NCBI Taxonomy" id="151549"/>
    <lineage>
        <taxon>Eukaryota</taxon>
        <taxon>Metazoa</taxon>
        <taxon>Ecdysozoa</taxon>
        <taxon>Arthropoda</taxon>
        <taxon>Hexapoda</taxon>
        <taxon>Insecta</taxon>
        <taxon>Pterygota</taxon>
        <taxon>Neoptera</taxon>
        <taxon>Endopterygota</taxon>
        <taxon>Lepidoptera</taxon>
        <taxon>Glossata</taxon>
        <taxon>Ditrysia</taxon>
        <taxon>Tineoidea</taxon>
        <taxon>Psychidae</taxon>
        <taxon>Oiketicinae</taxon>
        <taxon>Eumeta</taxon>
    </lineage>
</organism>
<proteinExistence type="predicted"/>
<dbReference type="EMBL" id="BGZK01001229">
    <property type="protein sequence ID" value="GBP74929.1"/>
    <property type="molecule type" value="Genomic_DNA"/>
</dbReference>
<gene>
    <name evidence="2" type="ORF">EVAR_54251_1</name>
</gene>
<name>A0A4C1YJY0_EUMVA</name>
<reference evidence="2 3" key="1">
    <citation type="journal article" date="2019" name="Commun. Biol.">
        <title>The bagworm genome reveals a unique fibroin gene that provides high tensile strength.</title>
        <authorList>
            <person name="Kono N."/>
            <person name="Nakamura H."/>
            <person name="Ohtoshi R."/>
            <person name="Tomita M."/>
            <person name="Numata K."/>
            <person name="Arakawa K."/>
        </authorList>
    </citation>
    <scope>NUCLEOTIDE SEQUENCE [LARGE SCALE GENOMIC DNA]</scope>
</reference>
<evidence type="ECO:0000313" key="2">
    <source>
        <dbReference type="EMBL" id="GBP74929.1"/>
    </source>
</evidence>
<dbReference type="AlphaFoldDB" id="A0A4C1YJY0"/>
<protein>
    <submittedName>
        <fullName evidence="2">Uncharacterized protein</fullName>
    </submittedName>
</protein>
<evidence type="ECO:0000313" key="3">
    <source>
        <dbReference type="Proteomes" id="UP000299102"/>
    </source>
</evidence>
<evidence type="ECO:0000256" key="1">
    <source>
        <dbReference type="SAM" id="Coils"/>
    </source>
</evidence>
<dbReference type="OrthoDB" id="418748at2759"/>
<feature type="coiled-coil region" evidence="1">
    <location>
        <begin position="53"/>
        <end position="80"/>
    </location>
</feature>
<accession>A0A4C1YJY0</accession>
<comment type="caution">
    <text evidence="2">The sequence shown here is derived from an EMBL/GenBank/DDBJ whole genome shotgun (WGS) entry which is preliminary data.</text>
</comment>
<keyword evidence="3" id="KW-1185">Reference proteome</keyword>
<sequence>MYCGVNVGTDHFSVVCQIKAVCQHWLHHAKMFTTELEHIKVKKKWLDLLSSKANHIVKRKESLKDKLKDFESRYKDAKIRAYKMREKKKE</sequence>
<keyword evidence="1" id="KW-0175">Coiled coil</keyword>
<dbReference type="Proteomes" id="UP000299102">
    <property type="component" value="Unassembled WGS sequence"/>
</dbReference>